<accession>A0A2S2E467</accession>
<evidence type="ECO:0000313" key="2">
    <source>
        <dbReference type="Proteomes" id="UP000245728"/>
    </source>
</evidence>
<reference evidence="1 2" key="1">
    <citation type="submission" date="2018-05" db="EMBL/GenBank/DDBJ databases">
        <title>Salinimonas sp. HMF8227 Genome sequencing and assembly.</title>
        <authorList>
            <person name="Kang H."/>
            <person name="Kang J."/>
            <person name="Cha I."/>
            <person name="Kim H."/>
            <person name="Joh K."/>
        </authorList>
    </citation>
    <scope>NUCLEOTIDE SEQUENCE [LARGE SCALE GENOMIC DNA]</scope>
    <source>
        <strain evidence="1 2">HMF8227</strain>
    </source>
</reference>
<sequence>MAPARWLQCALFRLEGVISALAIQHRYQDLIRIFEQTFFAEYQTRLVKGDDEPVYLPADKHIPYHRIIFAHGYYASALHEIAHWCVAGAERRKLEDYGYWYCPDGRNAEQQAEFEKVEVKPQAIEWAFSAAAQKPFRVSTDNLNGAEPDREAFTEAVRKQALTYLEKGFPNRVAQFIQALREFYQTPPLTSATFSEKEPACV</sequence>
<dbReference type="KEGG" id="salh:HMF8227_01964"/>
<gene>
    <name evidence="1" type="ORF">HMF8227_01964</name>
</gene>
<keyword evidence="1" id="KW-0648">Protein biosynthesis</keyword>
<evidence type="ECO:0000313" key="1">
    <source>
        <dbReference type="EMBL" id="AWL12434.1"/>
    </source>
</evidence>
<proteinExistence type="predicted"/>
<dbReference type="EMBL" id="CP029347">
    <property type="protein sequence ID" value="AWL12434.1"/>
    <property type="molecule type" value="Genomic_DNA"/>
</dbReference>
<keyword evidence="2" id="KW-1185">Reference proteome</keyword>
<dbReference type="AlphaFoldDB" id="A0A2S2E467"/>
<dbReference type="Pfam" id="PF04315">
    <property type="entry name" value="EpmC"/>
    <property type="match status" value="1"/>
</dbReference>
<dbReference type="Proteomes" id="UP000245728">
    <property type="component" value="Chromosome"/>
</dbReference>
<keyword evidence="1" id="KW-0251">Elongation factor</keyword>
<dbReference type="InterPro" id="IPR007411">
    <property type="entry name" value="EpmC"/>
</dbReference>
<organism evidence="1 2">
    <name type="scientific">Saliniradius amylolyticus</name>
    <dbReference type="NCBI Taxonomy" id="2183582"/>
    <lineage>
        <taxon>Bacteria</taxon>
        <taxon>Pseudomonadati</taxon>
        <taxon>Pseudomonadota</taxon>
        <taxon>Gammaproteobacteria</taxon>
        <taxon>Alteromonadales</taxon>
        <taxon>Alteromonadaceae</taxon>
        <taxon>Saliniradius</taxon>
    </lineage>
</organism>
<protein>
    <submittedName>
        <fullName evidence="1">Elongation factor P hydroxylase</fullName>
    </submittedName>
</protein>
<dbReference type="GO" id="GO:0003746">
    <property type="term" value="F:translation elongation factor activity"/>
    <property type="evidence" value="ECO:0007669"/>
    <property type="project" value="UniProtKB-KW"/>
</dbReference>
<name>A0A2S2E467_9ALTE</name>